<keyword evidence="1" id="KW-0812">Transmembrane</keyword>
<evidence type="ECO:0000256" key="1">
    <source>
        <dbReference type="SAM" id="Phobius"/>
    </source>
</evidence>
<feature type="transmembrane region" description="Helical" evidence="1">
    <location>
        <begin position="176"/>
        <end position="197"/>
    </location>
</feature>
<keyword evidence="1" id="KW-1133">Transmembrane helix</keyword>
<feature type="transmembrane region" description="Helical" evidence="1">
    <location>
        <begin position="7"/>
        <end position="31"/>
    </location>
</feature>
<reference evidence="2 3" key="1">
    <citation type="submission" date="2018-05" db="EMBL/GenBank/DDBJ databases">
        <title>Genome sequencing and assembly of the regulated plant pathogen Lachnellula willkommii and related sister species for the development of diagnostic species identification markers.</title>
        <authorList>
            <person name="Giroux E."/>
            <person name="Bilodeau G."/>
        </authorList>
    </citation>
    <scope>NUCLEOTIDE SEQUENCE [LARGE SCALE GENOMIC DNA]</scope>
    <source>
        <strain evidence="2 3">CBS 172.35</strain>
    </source>
</reference>
<dbReference type="GO" id="GO:0005886">
    <property type="term" value="C:plasma membrane"/>
    <property type="evidence" value="ECO:0007669"/>
    <property type="project" value="InterPro"/>
</dbReference>
<dbReference type="PANTHER" id="PTHR28019">
    <property type="entry name" value="CELL MEMBRANE PROTEIN YLR413W-RELATED"/>
    <property type="match status" value="1"/>
</dbReference>
<evidence type="ECO:0008006" key="4">
    <source>
        <dbReference type="Google" id="ProtNLM"/>
    </source>
</evidence>
<protein>
    <recommendedName>
        <fullName evidence="4">SUR7 family protein</fullName>
    </recommendedName>
</protein>
<feature type="transmembrane region" description="Helical" evidence="1">
    <location>
        <begin position="254"/>
        <end position="277"/>
    </location>
</feature>
<dbReference type="EMBL" id="QGML01001121">
    <property type="protein sequence ID" value="TVY89745.1"/>
    <property type="molecule type" value="Genomic_DNA"/>
</dbReference>
<accession>A0A559M9V7</accession>
<sequence>MGVGRFACVILPFGLTLASLICILIAMLAGITNHSLDMFDVDTKNMSISTSDLANLESLAKRMASPDPENPLSYLTEAAQGPATTLAEHYASGTNLTATDLGLADSYKVSLWNYCAETGSKTNCTKGKFDWATHALNITLLESVANAATGSSNTTLPKTLADSLKTFTVVTKWTEVVYIIAIILAAVNLFLGIFAFFSRVGSCVTWLISGLSTIAVIAASLMATIESSVVVAAVRSTAKAYNVHASLNTSFLATTWLACAFSIGAGLFWAFSTCCCASDHHKSNRKSLGDHEKLIPGETGYQRVDDTHHFNNGQQTGVFNTGVPMKNVHPQSHGGAYEPYSHAAI</sequence>
<evidence type="ECO:0000313" key="3">
    <source>
        <dbReference type="Proteomes" id="UP000315522"/>
    </source>
</evidence>
<dbReference type="PANTHER" id="PTHR28019:SF3">
    <property type="entry name" value="INTEGRAL MEMBRANE PROTEIN (AFU_ORTHOLOGUE AFUA_6G07470)"/>
    <property type="match status" value="1"/>
</dbReference>
<dbReference type="Proteomes" id="UP000315522">
    <property type="component" value="Unassembled WGS sequence"/>
</dbReference>
<feature type="transmembrane region" description="Helical" evidence="1">
    <location>
        <begin position="204"/>
        <end position="234"/>
    </location>
</feature>
<dbReference type="GO" id="GO:0031505">
    <property type="term" value="P:fungal-type cell wall organization"/>
    <property type="evidence" value="ECO:0007669"/>
    <property type="project" value="TreeGrafter"/>
</dbReference>
<dbReference type="InterPro" id="IPR009571">
    <property type="entry name" value="SUR7/Rim9-like_fungi"/>
</dbReference>
<organism evidence="2 3">
    <name type="scientific">Lachnellula willkommii</name>
    <dbReference type="NCBI Taxonomy" id="215461"/>
    <lineage>
        <taxon>Eukaryota</taxon>
        <taxon>Fungi</taxon>
        <taxon>Dikarya</taxon>
        <taxon>Ascomycota</taxon>
        <taxon>Pezizomycotina</taxon>
        <taxon>Leotiomycetes</taxon>
        <taxon>Helotiales</taxon>
        <taxon>Lachnaceae</taxon>
        <taxon>Lachnellula</taxon>
    </lineage>
</organism>
<gene>
    <name evidence="2" type="ORF">LAWI1_G007454</name>
</gene>
<keyword evidence="1" id="KW-0472">Membrane</keyword>
<dbReference type="AlphaFoldDB" id="A0A559M9V7"/>
<evidence type="ECO:0000313" key="2">
    <source>
        <dbReference type="EMBL" id="TVY89745.1"/>
    </source>
</evidence>
<proteinExistence type="predicted"/>
<dbReference type="InterPro" id="IPR052413">
    <property type="entry name" value="SUR7_domain"/>
</dbReference>
<keyword evidence="3" id="KW-1185">Reference proteome</keyword>
<comment type="caution">
    <text evidence="2">The sequence shown here is derived from an EMBL/GenBank/DDBJ whole genome shotgun (WGS) entry which is preliminary data.</text>
</comment>
<dbReference type="Pfam" id="PF06687">
    <property type="entry name" value="SUR7"/>
    <property type="match status" value="1"/>
</dbReference>
<dbReference type="GO" id="GO:0051285">
    <property type="term" value="C:cell cortex of cell tip"/>
    <property type="evidence" value="ECO:0007669"/>
    <property type="project" value="TreeGrafter"/>
</dbReference>
<name>A0A559M9V7_9HELO</name>